<comment type="caution">
    <text evidence="1">The sequence shown here is derived from an EMBL/GenBank/DDBJ whole genome shotgun (WGS) entry which is preliminary data.</text>
</comment>
<dbReference type="AlphaFoldDB" id="A0ABC8QYU5"/>
<reference evidence="1 2" key="1">
    <citation type="submission" date="2024-02" db="EMBL/GenBank/DDBJ databases">
        <authorList>
            <person name="Vignale AGUSTIN F."/>
            <person name="Sosa J E."/>
            <person name="Modenutti C."/>
        </authorList>
    </citation>
    <scope>NUCLEOTIDE SEQUENCE [LARGE SCALE GENOMIC DNA]</scope>
</reference>
<dbReference type="EMBL" id="CAUOFW020000825">
    <property type="protein sequence ID" value="CAK9137602.1"/>
    <property type="molecule type" value="Genomic_DNA"/>
</dbReference>
<keyword evidence="2" id="KW-1185">Reference proteome</keyword>
<dbReference type="InterPro" id="IPR038980">
    <property type="entry name" value="ATM_plant"/>
</dbReference>
<name>A0ABC8QYU5_9AQUA</name>
<protein>
    <submittedName>
        <fullName evidence="1">Uncharacterized protein</fullName>
    </submittedName>
</protein>
<dbReference type="PANTHER" id="PTHR37079">
    <property type="entry name" value="SERINE/THREONINE-PROTEIN KINASE ATM"/>
    <property type="match status" value="1"/>
</dbReference>
<organism evidence="1 2">
    <name type="scientific">Ilex paraguariensis</name>
    <name type="common">yerba mate</name>
    <dbReference type="NCBI Taxonomy" id="185542"/>
    <lineage>
        <taxon>Eukaryota</taxon>
        <taxon>Viridiplantae</taxon>
        <taxon>Streptophyta</taxon>
        <taxon>Embryophyta</taxon>
        <taxon>Tracheophyta</taxon>
        <taxon>Spermatophyta</taxon>
        <taxon>Magnoliopsida</taxon>
        <taxon>eudicotyledons</taxon>
        <taxon>Gunneridae</taxon>
        <taxon>Pentapetalae</taxon>
        <taxon>asterids</taxon>
        <taxon>campanulids</taxon>
        <taxon>Aquifoliales</taxon>
        <taxon>Aquifoliaceae</taxon>
        <taxon>Ilex</taxon>
    </lineage>
</organism>
<sequence length="122" mass="13608">MFAKDDPPSTSVSFLLDESSTCCSFSNNAEAISLENTAIWMTRDKSFETWICPLSYALIGYCDDIILRLCQDIVLLKSEVAELVLPNVVVNLAGRKDLDVDLCKLISSQPRYLHGANYVKII</sequence>
<dbReference type="Proteomes" id="UP001642360">
    <property type="component" value="Unassembled WGS sequence"/>
</dbReference>
<gene>
    <name evidence="1" type="ORF">ILEXP_LOCUS4615</name>
</gene>
<proteinExistence type="predicted"/>
<evidence type="ECO:0000313" key="2">
    <source>
        <dbReference type="Proteomes" id="UP001642360"/>
    </source>
</evidence>
<accession>A0ABC8QYU5</accession>
<evidence type="ECO:0000313" key="1">
    <source>
        <dbReference type="EMBL" id="CAK9137602.1"/>
    </source>
</evidence>
<dbReference type="PANTHER" id="PTHR37079:SF4">
    <property type="entry name" value="SERINE_THREONINE-PROTEIN KINASE ATM"/>
    <property type="match status" value="1"/>
</dbReference>